<dbReference type="InterPro" id="IPR029063">
    <property type="entry name" value="SAM-dependent_MTases_sf"/>
</dbReference>
<dbReference type="Gene3D" id="3.40.50.150">
    <property type="entry name" value="Vaccinia Virus protein VP39"/>
    <property type="match status" value="2"/>
</dbReference>
<evidence type="ECO:0000256" key="3">
    <source>
        <dbReference type="ARBA" id="ARBA00022679"/>
    </source>
</evidence>
<dbReference type="GO" id="GO:0003677">
    <property type="term" value="F:DNA binding"/>
    <property type="evidence" value="ECO:0007669"/>
    <property type="project" value="InterPro"/>
</dbReference>
<accession>A0A7X8C562</accession>
<dbReference type="RefSeq" id="WP_276649403.1">
    <property type="nucleotide sequence ID" value="NZ_JAAYSM010000333.1"/>
</dbReference>
<feature type="domain" description="DNA methylase N-4/N-6" evidence="5">
    <location>
        <begin position="469"/>
        <end position="612"/>
    </location>
</feature>
<evidence type="ECO:0000256" key="2">
    <source>
        <dbReference type="ARBA" id="ARBA00022603"/>
    </source>
</evidence>
<dbReference type="GO" id="GO:0032259">
    <property type="term" value="P:methylation"/>
    <property type="evidence" value="ECO:0007669"/>
    <property type="project" value="UniProtKB-KW"/>
</dbReference>
<evidence type="ECO:0000256" key="1">
    <source>
        <dbReference type="ARBA" id="ARBA00006594"/>
    </source>
</evidence>
<comment type="similarity">
    <text evidence="1">Belongs to the N(4)/N(6)-methyltransferase family.</text>
</comment>
<dbReference type="InterPro" id="IPR002941">
    <property type="entry name" value="DNA_methylase_N4/N6"/>
</dbReference>
<dbReference type="GO" id="GO:0008170">
    <property type="term" value="F:N-methyltransferase activity"/>
    <property type="evidence" value="ECO:0007669"/>
    <property type="project" value="InterPro"/>
</dbReference>
<name>A0A7X8C562_9LACT</name>
<feature type="non-terminal residue" evidence="6">
    <location>
        <position position="697"/>
    </location>
</feature>
<comment type="caution">
    <text evidence="6">The sequence shown here is derived from an EMBL/GenBank/DDBJ whole genome shotgun (WGS) entry which is preliminary data.</text>
</comment>
<dbReference type="PROSITE" id="PS00092">
    <property type="entry name" value="N6_MTASE"/>
    <property type="match status" value="1"/>
</dbReference>
<gene>
    <name evidence="6" type="ORF">GX355_09590</name>
</gene>
<protein>
    <submittedName>
        <fullName evidence="6">DNA methylase</fullName>
    </submittedName>
</protein>
<keyword evidence="3" id="KW-0808">Transferase</keyword>
<keyword evidence="4" id="KW-0680">Restriction system</keyword>
<organism evidence="6 7">
    <name type="scientific">Globicatella sulfidifaciens</name>
    <dbReference type="NCBI Taxonomy" id="136093"/>
    <lineage>
        <taxon>Bacteria</taxon>
        <taxon>Bacillati</taxon>
        <taxon>Bacillota</taxon>
        <taxon>Bacilli</taxon>
        <taxon>Lactobacillales</taxon>
        <taxon>Aerococcaceae</taxon>
        <taxon>Globicatella</taxon>
    </lineage>
</organism>
<evidence type="ECO:0000259" key="5">
    <source>
        <dbReference type="Pfam" id="PF01555"/>
    </source>
</evidence>
<dbReference type="EMBL" id="JAAYSM010000333">
    <property type="protein sequence ID" value="NLJ19103.1"/>
    <property type="molecule type" value="Genomic_DNA"/>
</dbReference>
<dbReference type="SUPFAM" id="SSF53335">
    <property type="entry name" value="S-adenosyl-L-methionine-dependent methyltransferases"/>
    <property type="match status" value="2"/>
</dbReference>
<feature type="domain" description="DNA methylase N-4/N-6" evidence="5">
    <location>
        <begin position="51"/>
        <end position="141"/>
    </location>
</feature>
<dbReference type="AlphaFoldDB" id="A0A7X8C562"/>
<sequence length="697" mass="81352">KNDEERREYFREELRKKLPELKKIEGFPIGEDEDIIALSDPPYYTACPNPWINDFIEEWEKEKVTKYGRDLDEEYNREPFVADVRDGRSDPVYMAHSYHTKTPHKSIMRFILNYTKPGDIVFDGFSGTGMTGVAATSCSNKKVIEELGFFIEGNKIYNENNFFSEIGERKSITNDLSPIASFIAYNYNSPTNVDRFSRQANMLLDEVDEKFGWMFETRHYNPNGDLGKAKINYVVWSDVFICPNCGEEINYWKHAVSLENNKILDTFKCNNCLIQLSKKELERYFDTKYDSALSKTIKIVKQEPVLVNYTYNGKRYERAVDNFDIQLINKIDEYNIEFYFPNNRMIEGDEARRNDKTGLTHVHHLYPKRNLIVLSYLFQRVKELKNPLLIAWLTSSMLRTTKMYKFTLNRKMSTISGTYYVPSLWTENIATKLLKHKLRDFCKVQYSNTQNTIISNGSSTDIPLKDESIDYIFVDPPFGSNLMYSELNFIWESWLNLYTNNDSEAIVSNTQRKRVNEYIVLMTECFNEFFRILKSGRWITIQFSNSQSLIWNAIQESIQKAGFIIANVSALDKKQGSFKAVTTTTAVKQDLVISAYKPKKENLEKMKQKYNTIDSAWIFVTQHLEQLPIFNGKKGEAEVIPERTPRILFDRMVAYHVQNGLNVPISSAEFQEGLAQRFPMRDGMVFLESQIAEYDKK</sequence>
<evidence type="ECO:0000256" key="4">
    <source>
        <dbReference type="ARBA" id="ARBA00022747"/>
    </source>
</evidence>
<feature type="non-terminal residue" evidence="6">
    <location>
        <position position="1"/>
    </location>
</feature>
<dbReference type="InterPro" id="IPR002052">
    <property type="entry name" value="DNA_methylase_N6_adenine_CS"/>
</dbReference>
<proteinExistence type="inferred from homology"/>
<dbReference type="Pfam" id="PF01555">
    <property type="entry name" value="N6_N4_Mtase"/>
    <property type="match status" value="2"/>
</dbReference>
<evidence type="ECO:0000313" key="7">
    <source>
        <dbReference type="Proteomes" id="UP000541058"/>
    </source>
</evidence>
<evidence type="ECO:0000313" key="6">
    <source>
        <dbReference type="EMBL" id="NLJ19103.1"/>
    </source>
</evidence>
<keyword evidence="2 6" id="KW-0489">Methyltransferase</keyword>
<dbReference type="Proteomes" id="UP000541058">
    <property type="component" value="Unassembled WGS sequence"/>
</dbReference>
<dbReference type="GO" id="GO:0009307">
    <property type="term" value="P:DNA restriction-modification system"/>
    <property type="evidence" value="ECO:0007669"/>
    <property type="project" value="UniProtKB-KW"/>
</dbReference>
<reference evidence="6 7" key="1">
    <citation type="journal article" date="2020" name="Biotechnol. Biofuels">
        <title>New insights from the biogas microbiome by comprehensive genome-resolved metagenomics of nearly 1600 species originating from multiple anaerobic digesters.</title>
        <authorList>
            <person name="Campanaro S."/>
            <person name="Treu L."/>
            <person name="Rodriguez-R L.M."/>
            <person name="Kovalovszki A."/>
            <person name="Ziels R.M."/>
            <person name="Maus I."/>
            <person name="Zhu X."/>
            <person name="Kougias P.G."/>
            <person name="Basile A."/>
            <person name="Luo G."/>
            <person name="Schluter A."/>
            <person name="Konstantinidis K.T."/>
            <person name="Angelidaki I."/>
        </authorList>
    </citation>
    <scope>NUCLEOTIDE SEQUENCE [LARGE SCALE GENOMIC DNA]</scope>
    <source>
        <strain evidence="6">AS23ysBPME_34</strain>
    </source>
</reference>